<keyword evidence="5" id="KW-1133">Transmembrane helix</keyword>
<dbReference type="InterPro" id="IPR038468">
    <property type="entry name" value="MmpS_C"/>
</dbReference>
<accession>A0A1X2EMU1</accession>
<evidence type="ECO:0000256" key="4">
    <source>
        <dbReference type="ARBA" id="ARBA00022692"/>
    </source>
</evidence>
<gene>
    <name evidence="7" type="ORF">AWC30_05830</name>
</gene>
<protein>
    <recommendedName>
        <fullName evidence="9">MmpS family membrane protein</fullName>
    </recommendedName>
</protein>
<dbReference type="Pfam" id="PF05423">
    <property type="entry name" value="Mycobact_memb"/>
    <property type="match status" value="1"/>
</dbReference>
<keyword evidence="4" id="KW-0812">Transmembrane</keyword>
<evidence type="ECO:0000256" key="5">
    <source>
        <dbReference type="ARBA" id="ARBA00022989"/>
    </source>
</evidence>
<keyword evidence="3" id="KW-1003">Cell membrane</keyword>
<evidence type="ECO:0000313" key="7">
    <source>
        <dbReference type="EMBL" id="ORX06792.1"/>
    </source>
</evidence>
<dbReference type="GO" id="GO:0005886">
    <property type="term" value="C:plasma membrane"/>
    <property type="evidence" value="ECO:0007669"/>
    <property type="project" value="UniProtKB-SubCell"/>
</dbReference>
<dbReference type="Gene3D" id="2.60.40.2880">
    <property type="entry name" value="MmpS1-5, C-terminal soluble domain"/>
    <property type="match status" value="1"/>
</dbReference>
<dbReference type="STRING" id="1798.AWC30_05830"/>
<evidence type="ECO:0000256" key="3">
    <source>
        <dbReference type="ARBA" id="ARBA00022475"/>
    </source>
</evidence>
<keyword evidence="6" id="KW-0472">Membrane</keyword>
<evidence type="ECO:0008006" key="9">
    <source>
        <dbReference type="Google" id="ProtNLM"/>
    </source>
</evidence>
<dbReference type="InterPro" id="IPR008693">
    <property type="entry name" value="MmpS"/>
</dbReference>
<reference evidence="7 8" key="1">
    <citation type="submission" date="2016-01" db="EMBL/GenBank/DDBJ databases">
        <title>The new phylogeny of the genus Mycobacterium.</title>
        <authorList>
            <person name="Tarcisio F."/>
            <person name="Conor M."/>
            <person name="Antonella G."/>
            <person name="Elisabetta G."/>
            <person name="Giulia F.S."/>
            <person name="Sara T."/>
            <person name="Anna F."/>
            <person name="Clotilde B."/>
            <person name="Roberto B."/>
            <person name="Veronica D.S."/>
            <person name="Fabio R."/>
            <person name="Monica P."/>
            <person name="Olivier J."/>
            <person name="Enrico T."/>
            <person name="Nicola S."/>
        </authorList>
    </citation>
    <scope>NUCLEOTIDE SEQUENCE [LARGE SCALE GENOMIC DNA]</scope>
    <source>
        <strain evidence="7 8">DSM 44153</strain>
    </source>
</reference>
<evidence type="ECO:0000256" key="2">
    <source>
        <dbReference type="ARBA" id="ARBA00007531"/>
    </source>
</evidence>
<keyword evidence="8" id="KW-1185">Reference proteome</keyword>
<comment type="subcellular location">
    <subcellularLocation>
        <location evidence="1">Cell membrane</location>
    </subcellularLocation>
</comment>
<evidence type="ECO:0000256" key="1">
    <source>
        <dbReference type="ARBA" id="ARBA00004236"/>
    </source>
</evidence>
<evidence type="ECO:0000313" key="8">
    <source>
        <dbReference type="Proteomes" id="UP000193090"/>
    </source>
</evidence>
<name>A0A1X2EMU1_9MYCO</name>
<sequence>MLLRPARLWVPAVVVAALGAALLVAMRTPHAAVVDPEELQVRAAKPTLALGRPAVTYAADGAGSARVHYLGAAGELVTAEVHLPWTQTVKLSSPMRPASVSVATTGGGAVSCTLSVDGQRRDRQASSPGSGVVLCSVVSA</sequence>
<dbReference type="Proteomes" id="UP000193090">
    <property type="component" value="Unassembled WGS sequence"/>
</dbReference>
<dbReference type="AlphaFoldDB" id="A0A1X2EMU1"/>
<evidence type="ECO:0000256" key="6">
    <source>
        <dbReference type="ARBA" id="ARBA00023136"/>
    </source>
</evidence>
<comment type="caution">
    <text evidence="7">The sequence shown here is derived from an EMBL/GenBank/DDBJ whole genome shotgun (WGS) entry which is preliminary data.</text>
</comment>
<dbReference type="EMBL" id="LQPZ01000014">
    <property type="protein sequence ID" value="ORX06792.1"/>
    <property type="molecule type" value="Genomic_DNA"/>
</dbReference>
<proteinExistence type="inferred from homology"/>
<comment type="similarity">
    <text evidence="2">Belongs to the MmpS family.</text>
</comment>
<organism evidence="7 8">
    <name type="scientific">Mycolicibacillus trivialis</name>
    <dbReference type="NCBI Taxonomy" id="1798"/>
    <lineage>
        <taxon>Bacteria</taxon>
        <taxon>Bacillati</taxon>
        <taxon>Actinomycetota</taxon>
        <taxon>Actinomycetes</taxon>
        <taxon>Mycobacteriales</taxon>
        <taxon>Mycobacteriaceae</taxon>
        <taxon>Mycolicibacillus</taxon>
    </lineage>
</organism>